<keyword evidence="11" id="KW-0175">Coiled coil</keyword>
<feature type="coiled-coil region" evidence="11">
    <location>
        <begin position="222"/>
        <end position="249"/>
    </location>
</feature>
<evidence type="ECO:0000256" key="3">
    <source>
        <dbReference type="ARBA" id="ARBA00014415"/>
    </source>
</evidence>
<evidence type="ECO:0000256" key="8">
    <source>
        <dbReference type="ARBA" id="ARBA00023186"/>
    </source>
</evidence>
<dbReference type="GO" id="GO:0051082">
    <property type="term" value="F:unfolded protein binding"/>
    <property type="evidence" value="ECO:0007669"/>
    <property type="project" value="InterPro"/>
</dbReference>
<dbReference type="Pfam" id="PF00012">
    <property type="entry name" value="HSP70"/>
    <property type="match status" value="1"/>
</dbReference>
<dbReference type="NCBIfam" id="TIGR02350">
    <property type="entry name" value="prok_dnaK"/>
    <property type="match status" value="1"/>
</dbReference>
<dbReference type="eggNOG" id="COG0443">
    <property type="taxonomic scope" value="Bacteria"/>
</dbReference>
<dbReference type="CDD" id="cd10234">
    <property type="entry name" value="ASKHA_NBD_HSP70_DnaK-like"/>
    <property type="match status" value="1"/>
</dbReference>
<evidence type="ECO:0000256" key="1">
    <source>
        <dbReference type="ARBA" id="ARBA00002290"/>
    </source>
</evidence>
<keyword evidence="6 9" id="KW-0067">ATP-binding</keyword>
<comment type="function">
    <text evidence="1 9">Acts as a chaperone.</text>
</comment>
<feature type="coiled-coil region" evidence="11">
    <location>
        <begin position="479"/>
        <end position="578"/>
    </location>
</feature>
<dbReference type="SUPFAM" id="SSF100934">
    <property type="entry name" value="Heat shock protein 70kD (HSP70), C-terminal subdomain"/>
    <property type="match status" value="1"/>
</dbReference>
<evidence type="ECO:0000313" key="14">
    <source>
        <dbReference type="Proteomes" id="UP000006294"/>
    </source>
</evidence>
<dbReference type="HOGENOM" id="CLU_005965_2_1_9"/>
<evidence type="ECO:0000313" key="13">
    <source>
        <dbReference type="EMBL" id="BAM47232.1"/>
    </source>
</evidence>
<protein>
    <recommendedName>
        <fullName evidence="3 9">Chaperone protein DnaK</fullName>
    </recommendedName>
    <alternativeName>
        <fullName evidence="9">HSP70</fullName>
    </alternativeName>
    <alternativeName>
        <fullName evidence="9">Heat shock 70 kDa protein</fullName>
    </alternativeName>
    <alternativeName>
        <fullName evidence="9">Heat shock protein 70</fullName>
    </alternativeName>
</protein>
<dbReference type="KEGG" id="axl:AXY_11000"/>
<evidence type="ECO:0000256" key="12">
    <source>
        <dbReference type="SAM" id="MobiDB-lite"/>
    </source>
</evidence>
<feature type="compositionally biased region" description="Low complexity" evidence="12">
    <location>
        <begin position="582"/>
        <end position="592"/>
    </location>
</feature>
<dbReference type="SUPFAM" id="SSF100920">
    <property type="entry name" value="Heat shock protein 70kD (HSP70), peptide-binding domain"/>
    <property type="match status" value="1"/>
</dbReference>
<dbReference type="SUPFAM" id="SSF53067">
    <property type="entry name" value="Actin-like ATPase domain"/>
    <property type="match status" value="2"/>
</dbReference>
<feature type="region of interest" description="Disordered" evidence="12">
    <location>
        <begin position="582"/>
        <end position="608"/>
    </location>
</feature>
<comment type="induction">
    <text evidence="9">By stress conditions e.g. heat shock.</text>
</comment>
<comment type="similarity">
    <text evidence="2 9 10">Belongs to the heat shock protein 70 family.</text>
</comment>
<dbReference type="InterPro" id="IPR029047">
    <property type="entry name" value="HSP70_peptide-bd_sf"/>
</dbReference>
<keyword evidence="4 9" id="KW-0597">Phosphoprotein</keyword>
<dbReference type="InterPro" id="IPR043129">
    <property type="entry name" value="ATPase_NBD"/>
</dbReference>
<dbReference type="GO" id="GO:0005524">
    <property type="term" value="F:ATP binding"/>
    <property type="evidence" value="ECO:0007669"/>
    <property type="project" value="UniProtKB-UniRule"/>
</dbReference>
<dbReference type="PROSITE" id="PS00297">
    <property type="entry name" value="HSP70_1"/>
    <property type="match status" value="1"/>
</dbReference>
<dbReference type="Gene3D" id="2.60.34.10">
    <property type="entry name" value="Substrate Binding Domain Of DNAk, Chain A, domain 1"/>
    <property type="match status" value="1"/>
</dbReference>
<name>K0J266_AMPXN</name>
<dbReference type="FunFam" id="3.30.420.40:FF:000071">
    <property type="entry name" value="Molecular chaperone DnaK"/>
    <property type="match status" value="1"/>
</dbReference>
<dbReference type="Gene3D" id="3.30.420.40">
    <property type="match status" value="2"/>
</dbReference>
<evidence type="ECO:0000256" key="7">
    <source>
        <dbReference type="ARBA" id="ARBA00023016"/>
    </source>
</evidence>
<dbReference type="EMBL" id="AP012050">
    <property type="protein sequence ID" value="BAM47232.1"/>
    <property type="molecule type" value="Genomic_DNA"/>
</dbReference>
<dbReference type="InterPro" id="IPR029048">
    <property type="entry name" value="HSP70_C_sf"/>
</dbReference>
<evidence type="ECO:0000256" key="5">
    <source>
        <dbReference type="ARBA" id="ARBA00022741"/>
    </source>
</evidence>
<dbReference type="FunFam" id="1.20.1270.10:FF:000001">
    <property type="entry name" value="Molecular chaperone DnaK"/>
    <property type="match status" value="1"/>
</dbReference>
<dbReference type="AlphaFoldDB" id="K0J266"/>
<organism evidence="13 14">
    <name type="scientific">Amphibacillus xylanus (strain ATCC 51415 / DSM 6626 / JCM 7361 / LMG 17667 / NBRC 15112 / Ep01)</name>
    <dbReference type="NCBI Taxonomy" id="698758"/>
    <lineage>
        <taxon>Bacteria</taxon>
        <taxon>Bacillati</taxon>
        <taxon>Bacillota</taxon>
        <taxon>Bacilli</taxon>
        <taxon>Bacillales</taxon>
        <taxon>Bacillaceae</taxon>
        <taxon>Amphibacillus</taxon>
    </lineage>
</organism>
<dbReference type="InterPro" id="IPR013126">
    <property type="entry name" value="Hsp_70_fam"/>
</dbReference>
<keyword evidence="8 9" id="KW-0143">Chaperone</keyword>
<dbReference type="NCBIfam" id="NF001413">
    <property type="entry name" value="PRK00290.1"/>
    <property type="match status" value="1"/>
</dbReference>
<evidence type="ECO:0000256" key="10">
    <source>
        <dbReference type="RuleBase" id="RU003322"/>
    </source>
</evidence>
<accession>K0J266</accession>
<dbReference type="HAMAP" id="MF_00332">
    <property type="entry name" value="DnaK"/>
    <property type="match status" value="1"/>
</dbReference>
<keyword evidence="5 9" id="KW-0547">Nucleotide-binding</keyword>
<evidence type="ECO:0000256" key="6">
    <source>
        <dbReference type="ARBA" id="ARBA00022840"/>
    </source>
</evidence>
<sequence length="608" mass="65806">MGKMIGIDLGTTNSCVAVMEGGEPIIIPNPEGNRTTASVVSFKNGERQVGEVAKRQAITNPNTIQSIKRHMGTDYKVEIEGKEYTPQEISAILLQYIKSYAEDYLGEKVDKAVVTVPAYFNDSQRQATKDAGRIAGLEVERIINEPTAAALAYGIDKADQDQTVLVYDLGGGTFDVSILDIGDGTFEVVATAGDNSLGGDDFDQVIIDYMVAEFRKENGIDLSQDNMALQRLKDAAEKAKKDLSGIGQTQISLPFITAGEAGPLHLEMTLTRAKFEELSAELVERTMGPTRQALSDAGLSASEIDKVILVGGSTRIPAVQEALRKETGQEPSRGVNPDEVVALGAAIQGGVLQGDVKDVLLLDVTPLSLGIETMGGVTTKLIERNTTIPTSHSQVFSTAADNQTAVDIHVLQGEREMAADNKTLGRFQLTDIPPAPRGIPQIEVTFDIDANGIVNVRAKDLGTNKEQSITIKSSSGLSDEEVEQMIKDAEENAEADKKRREEIDLRNEADQLVFQTDKLLKDLKDQVSEDEKKKAEAAKDELKKALEDGEIDAIKAKKEALEQEVQALSVKLYEQAQQAQQAQQAAGNNAADDVVDAEYEEVDDENDK</sequence>
<keyword evidence="14" id="KW-1185">Reference proteome</keyword>
<dbReference type="Gene3D" id="3.90.640.10">
    <property type="entry name" value="Actin, Chain A, domain 4"/>
    <property type="match status" value="1"/>
</dbReference>
<dbReference type="RefSeq" id="WP_015009837.1">
    <property type="nucleotide sequence ID" value="NC_018704.1"/>
</dbReference>
<dbReference type="PATRIC" id="fig|698758.3.peg.1097"/>
<keyword evidence="7 9" id="KW-0346">Stress response</keyword>
<evidence type="ECO:0000256" key="4">
    <source>
        <dbReference type="ARBA" id="ARBA00022553"/>
    </source>
</evidence>
<dbReference type="GO" id="GO:0140662">
    <property type="term" value="F:ATP-dependent protein folding chaperone"/>
    <property type="evidence" value="ECO:0007669"/>
    <property type="project" value="InterPro"/>
</dbReference>
<dbReference type="PANTHER" id="PTHR19375">
    <property type="entry name" value="HEAT SHOCK PROTEIN 70KDA"/>
    <property type="match status" value="1"/>
</dbReference>
<dbReference type="PROSITE" id="PS01036">
    <property type="entry name" value="HSP70_3"/>
    <property type="match status" value="1"/>
</dbReference>
<reference evidence="13 14" key="1">
    <citation type="submission" date="2011-01" db="EMBL/GenBank/DDBJ databases">
        <title>Whole genome sequence of Amphibacillus xylinus NBRC 15112.</title>
        <authorList>
            <person name="Nakazawa H."/>
            <person name="Katano Y."/>
            <person name="Nakamura S."/>
            <person name="Sasagawa M."/>
            <person name="Fukada J."/>
            <person name="Arai T."/>
            <person name="Sasakura N."/>
            <person name="Mochizuki D."/>
            <person name="Hosoyama A."/>
            <person name="Harada K."/>
            <person name="Horikawa H."/>
            <person name="Kato Y."/>
            <person name="Harada T."/>
            <person name="Sasaki K."/>
            <person name="Sekiguchi M."/>
            <person name="Hodoyama M."/>
            <person name="Nishiko R."/>
            <person name="Narita H."/>
            <person name="Hanamaki A."/>
            <person name="Hata C."/>
            <person name="Konno Y."/>
            <person name="Niimura Y."/>
            <person name="Yamazaki S."/>
            <person name="Fujita N."/>
        </authorList>
    </citation>
    <scope>NUCLEOTIDE SEQUENCE [LARGE SCALE GENOMIC DNA]</scope>
    <source>
        <strain evidence="14">ATCC 51415 / DSM 6626 / JCM 7361 / LMG 17667 / NBRC 15112 / Ep01</strain>
    </source>
</reference>
<feature type="compositionally biased region" description="Acidic residues" evidence="12">
    <location>
        <begin position="593"/>
        <end position="608"/>
    </location>
</feature>
<gene>
    <name evidence="9 13" type="primary">dnaK</name>
    <name evidence="13" type="ordered locus">AXY_11000</name>
</gene>
<feature type="modified residue" description="Phosphothreonine; by autocatalysis" evidence="9">
    <location>
        <position position="173"/>
    </location>
</feature>
<dbReference type="FunFam" id="3.90.640.10:FF:000003">
    <property type="entry name" value="Molecular chaperone DnaK"/>
    <property type="match status" value="1"/>
</dbReference>
<dbReference type="InterPro" id="IPR012725">
    <property type="entry name" value="Chaperone_DnaK"/>
</dbReference>
<evidence type="ECO:0000256" key="9">
    <source>
        <dbReference type="HAMAP-Rule" id="MF_00332"/>
    </source>
</evidence>
<dbReference type="Gene3D" id="1.20.1270.10">
    <property type="match status" value="1"/>
</dbReference>
<evidence type="ECO:0000256" key="2">
    <source>
        <dbReference type="ARBA" id="ARBA00007381"/>
    </source>
</evidence>
<dbReference type="OrthoDB" id="9766019at2"/>
<dbReference type="FunFam" id="2.60.34.10:FF:000014">
    <property type="entry name" value="Chaperone protein DnaK HSP70"/>
    <property type="match status" value="1"/>
</dbReference>
<dbReference type="PROSITE" id="PS00329">
    <property type="entry name" value="HSP70_2"/>
    <property type="match status" value="1"/>
</dbReference>
<dbReference type="InterPro" id="IPR018181">
    <property type="entry name" value="Heat_shock_70_CS"/>
</dbReference>
<evidence type="ECO:0000256" key="11">
    <source>
        <dbReference type="SAM" id="Coils"/>
    </source>
</evidence>
<dbReference type="Proteomes" id="UP000006294">
    <property type="component" value="Chromosome"/>
</dbReference>
<dbReference type="STRING" id="698758.AXY_11000"/>
<proteinExistence type="evidence at transcript level"/>
<dbReference type="PRINTS" id="PR00301">
    <property type="entry name" value="HEATSHOCK70"/>
</dbReference>